<feature type="non-terminal residue" evidence="2">
    <location>
        <position position="79"/>
    </location>
</feature>
<comment type="caution">
    <text evidence="2">The sequence shown here is derived from an EMBL/GenBank/DDBJ whole genome shotgun (WGS) entry which is preliminary data.</text>
</comment>
<dbReference type="EMBL" id="DYXR01000334">
    <property type="protein sequence ID" value="HJE78411.1"/>
    <property type="molecule type" value="Genomic_DNA"/>
</dbReference>
<dbReference type="Proteomes" id="UP000743760">
    <property type="component" value="Unassembled WGS sequence"/>
</dbReference>
<evidence type="ECO:0000313" key="3">
    <source>
        <dbReference type="Proteomes" id="UP000743760"/>
    </source>
</evidence>
<reference evidence="2" key="1">
    <citation type="journal article" date="2021" name="PeerJ">
        <title>Extensive microbial diversity within the chicken gut microbiome revealed by metagenomics and culture.</title>
        <authorList>
            <person name="Gilroy R."/>
            <person name="Ravi A."/>
            <person name="Getino M."/>
            <person name="Pursley I."/>
            <person name="Horton D.L."/>
            <person name="Alikhan N.F."/>
            <person name="Baker D."/>
            <person name="Gharbi K."/>
            <person name="Hall N."/>
            <person name="Watson M."/>
            <person name="Adriaenssens E.M."/>
            <person name="Foster-Nyarko E."/>
            <person name="Jarju S."/>
            <person name="Secka A."/>
            <person name="Antonio M."/>
            <person name="Oren A."/>
            <person name="Chaudhuri R.R."/>
            <person name="La Ragione R."/>
            <person name="Hildebrand F."/>
            <person name="Pallen M.J."/>
        </authorList>
    </citation>
    <scope>NUCLEOTIDE SEQUENCE</scope>
    <source>
        <strain evidence="2">CHK139-4039</strain>
    </source>
</reference>
<sequence>MASTDYSSEIANLRQTYKAILDVSDLDNLRDEVAELTEQASSPTFWDDPDSAQKTSAKLSHKQGTLEKLEKFGQRIDDA</sequence>
<evidence type="ECO:0000256" key="1">
    <source>
        <dbReference type="SAM" id="MobiDB-lite"/>
    </source>
</evidence>
<proteinExistence type="predicted"/>
<dbReference type="AlphaFoldDB" id="A0A9D2UP34"/>
<dbReference type="Gene3D" id="1.20.58.410">
    <property type="entry name" value="Release factor"/>
    <property type="match status" value="1"/>
</dbReference>
<organism evidence="2 3">
    <name type="scientific">Brevibacterium epidermidis</name>
    <dbReference type="NCBI Taxonomy" id="1698"/>
    <lineage>
        <taxon>Bacteria</taxon>
        <taxon>Bacillati</taxon>
        <taxon>Actinomycetota</taxon>
        <taxon>Actinomycetes</taxon>
        <taxon>Micrococcales</taxon>
        <taxon>Brevibacteriaceae</taxon>
        <taxon>Brevibacterium</taxon>
    </lineage>
</organism>
<dbReference type="InterPro" id="IPR045853">
    <property type="entry name" value="Pep_chain_release_fac_I_sf"/>
</dbReference>
<reference evidence="2" key="2">
    <citation type="submission" date="2021-09" db="EMBL/GenBank/DDBJ databases">
        <authorList>
            <person name="Gilroy R."/>
        </authorList>
    </citation>
    <scope>NUCLEOTIDE SEQUENCE</scope>
    <source>
        <strain evidence="2">CHK139-4039</strain>
    </source>
</reference>
<dbReference type="SUPFAM" id="SSF75620">
    <property type="entry name" value="Release factor"/>
    <property type="match status" value="1"/>
</dbReference>
<name>A0A9D2UP34_BREEP</name>
<protein>
    <submittedName>
        <fullName evidence="2">Peptide chain release factor 2</fullName>
    </submittedName>
</protein>
<accession>A0A9D2UP34</accession>
<evidence type="ECO:0000313" key="2">
    <source>
        <dbReference type="EMBL" id="HJE78411.1"/>
    </source>
</evidence>
<gene>
    <name evidence="2" type="primary">prfB</name>
    <name evidence="2" type="ORF">K8V74_10770</name>
</gene>
<feature type="region of interest" description="Disordered" evidence="1">
    <location>
        <begin position="37"/>
        <end position="62"/>
    </location>
</feature>